<evidence type="ECO:0000256" key="4">
    <source>
        <dbReference type="ARBA" id="ARBA00022692"/>
    </source>
</evidence>
<accession>B8DMR4</accession>
<dbReference type="AlphaFoldDB" id="B8DMR4"/>
<dbReference type="PANTHER" id="PTHR30065:SF1">
    <property type="entry name" value="SURFACE PRESENTATION OF ANTIGENS PROTEIN SPAR"/>
    <property type="match status" value="1"/>
</dbReference>
<protein>
    <submittedName>
        <fullName evidence="8">Type III secretion protein SpaR/YscT/HrcT</fullName>
    </submittedName>
</protein>
<dbReference type="PRINTS" id="PR00953">
    <property type="entry name" value="TYPE3IMRPROT"/>
</dbReference>
<dbReference type="EMBL" id="CP001197">
    <property type="protein sequence ID" value="ACL09354.1"/>
    <property type="molecule type" value="Genomic_DNA"/>
</dbReference>
<evidence type="ECO:0000256" key="2">
    <source>
        <dbReference type="ARBA" id="ARBA00009772"/>
    </source>
</evidence>
<evidence type="ECO:0000256" key="3">
    <source>
        <dbReference type="ARBA" id="ARBA00022475"/>
    </source>
</evidence>
<reference evidence="8" key="1">
    <citation type="submission" date="2008-10" db="EMBL/GenBank/DDBJ databases">
        <title>Complete sequence of Desulfovibrio vulgaris str. 'Miyazaki F'.</title>
        <authorList>
            <person name="Lucas S."/>
            <person name="Copeland A."/>
            <person name="Lapidus A."/>
            <person name="Glavina del Rio T."/>
            <person name="Dalin E."/>
            <person name="Tice H."/>
            <person name="Bruce D."/>
            <person name="Goodwin L."/>
            <person name="Pitluck S."/>
            <person name="Sims D."/>
            <person name="Brettin T."/>
            <person name="Detter J.C."/>
            <person name="Han C."/>
            <person name="Larimer F."/>
            <person name="Land M."/>
            <person name="Hauser L."/>
            <person name="Kyrpides N."/>
            <person name="Mikhailova N."/>
            <person name="Hazen T.C."/>
            <person name="Richardson P."/>
        </authorList>
    </citation>
    <scope>NUCLEOTIDE SEQUENCE</scope>
    <source>
        <strain evidence="8">Miyazaki F</strain>
    </source>
</reference>
<evidence type="ECO:0000256" key="6">
    <source>
        <dbReference type="ARBA" id="ARBA00023136"/>
    </source>
</evidence>
<dbReference type="HOGENOM" id="CLU_063626_0_2_7"/>
<sequence length="278" mass="29715">MAPHVPALPIQALFDQLGLFDHLLAVVAGMPRLFMVAQVAPFLAGSVVTGQLRMVLVFACYLPVHPVILGQLPKGSVFDLTLLGHYGALVLKESLMGLVLGLLAGIAFWTVQSAGFLIDNQRGASMAEESDPMSGEQTTPTGAFLLQTMMYLFYTSGAFLAFLGLLYASYEIWPVPSLAPLAWSIEVPLLFAGRVAWLMSHMVLLAGPLVVACLLADISLGLVNRFASQLNVYVLAMPVKSAVASLLLVLYFGALAAKTPDLFAEIAADLQRLQGLLP</sequence>
<proteinExistence type="inferred from homology"/>
<feature type="transmembrane region" description="Helical" evidence="7">
    <location>
        <begin position="195"/>
        <end position="218"/>
    </location>
</feature>
<evidence type="ECO:0000256" key="7">
    <source>
        <dbReference type="RuleBase" id="RU362072"/>
    </source>
</evidence>
<keyword evidence="3 7" id="KW-1003">Cell membrane</keyword>
<evidence type="ECO:0000313" key="8">
    <source>
        <dbReference type="EMBL" id="ACL09354.1"/>
    </source>
</evidence>
<evidence type="ECO:0000256" key="1">
    <source>
        <dbReference type="ARBA" id="ARBA00004651"/>
    </source>
</evidence>
<feature type="transmembrane region" description="Helical" evidence="7">
    <location>
        <begin position="55"/>
        <end position="74"/>
    </location>
</feature>
<dbReference type="InterPro" id="IPR006304">
    <property type="entry name" value="T3SS_SpaR/YscT"/>
</dbReference>
<dbReference type="KEGG" id="dvm:DvMF_2413"/>
<dbReference type="GO" id="GO:0005886">
    <property type="term" value="C:plasma membrane"/>
    <property type="evidence" value="ECO:0007669"/>
    <property type="project" value="UniProtKB-SubCell"/>
</dbReference>
<comment type="similarity">
    <text evidence="2 7">Belongs to the FliR/MopE/SpaR family.</text>
</comment>
<name>B8DMR4_NITV9</name>
<keyword evidence="5 7" id="KW-1133">Transmembrane helix</keyword>
<keyword evidence="6 7" id="KW-0472">Membrane</keyword>
<feature type="transmembrane region" description="Helical" evidence="7">
    <location>
        <begin position="230"/>
        <end position="254"/>
    </location>
</feature>
<feature type="transmembrane region" description="Helical" evidence="7">
    <location>
        <begin position="151"/>
        <end position="170"/>
    </location>
</feature>
<dbReference type="STRING" id="883.DvMF_2413"/>
<dbReference type="Pfam" id="PF01311">
    <property type="entry name" value="Bac_export_1"/>
    <property type="match status" value="1"/>
</dbReference>
<dbReference type="GO" id="GO:0006605">
    <property type="term" value="P:protein targeting"/>
    <property type="evidence" value="ECO:0007669"/>
    <property type="project" value="UniProtKB-UniRule"/>
</dbReference>
<dbReference type="InterPro" id="IPR002010">
    <property type="entry name" value="T3SS_IM_R"/>
</dbReference>
<dbReference type="PANTHER" id="PTHR30065">
    <property type="entry name" value="FLAGELLAR BIOSYNTHETIC PROTEIN FLIR"/>
    <property type="match status" value="1"/>
</dbReference>
<comment type="subcellular location">
    <subcellularLocation>
        <location evidence="1 7">Cell membrane</location>
        <topology evidence="1 7">Multi-pass membrane protein</topology>
    </subcellularLocation>
</comment>
<gene>
    <name evidence="8" type="ordered locus">DvMF_2413</name>
</gene>
<dbReference type="eggNOG" id="COG4791">
    <property type="taxonomic scope" value="Bacteria"/>
</dbReference>
<dbReference type="NCBIfam" id="TIGR01401">
    <property type="entry name" value="fliR_like_III"/>
    <property type="match status" value="1"/>
</dbReference>
<organism evidence="8">
    <name type="scientific">Nitratidesulfovibrio vulgaris (strain DSM 19637 / Miyazaki F)</name>
    <name type="common">Desulfovibrio vulgaris</name>
    <dbReference type="NCBI Taxonomy" id="883"/>
    <lineage>
        <taxon>Bacteria</taxon>
        <taxon>Pseudomonadati</taxon>
        <taxon>Thermodesulfobacteriota</taxon>
        <taxon>Desulfovibrionia</taxon>
        <taxon>Desulfovibrionales</taxon>
        <taxon>Desulfovibrionaceae</taxon>
        <taxon>Nitratidesulfovibrio</taxon>
    </lineage>
</organism>
<evidence type="ECO:0000256" key="5">
    <source>
        <dbReference type="ARBA" id="ARBA00022989"/>
    </source>
</evidence>
<feature type="transmembrane region" description="Helical" evidence="7">
    <location>
        <begin position="23"/>
        <end position="43"/>
    </location>
</feature>
<feature type="transmembrane region" description="Helical" evidence="7">
    <location>
        <begin position="94"/>
        <end position="118"/>
    </location>
</feature>
<keyword evidence="4 7" id="KW-0812">Transmembrane</keyword>